<proteinExistence type="predicted"/>
<evidence type="ECO:0000256" key="1">
    <source>
        <dbReference type="ARBA" id="ARBA00004127"/>
    </source>
</evidence>
<evidence type="ECO:0000259" key="7">
    <source>
        <dbReference type="Pfam" id="PF02656"/>
    </source>
</evidence>
<feature type="transmembrane region" description="Helical" evidence="6">
    <location>
        <begin position="115"/>
        <end position="133"/>
    </location>
</feature>
<dbReference type="PANTHER" id="PTHR46140">
    <property type="entry name" value="VACUOLAR TRANSPORTER CHAPERONE 1-RELATED"/>
    <property type="match status" value="1"/>
</dbReference>
<dbReference type="Proteomes" id="UP000053593">
    <property type="component" value="Unassembled WGS sequence"/>
</dbReference>
<sequence>MTSPNPRPPKNLFNSPNDRPDSIIRRSWHAMSERLHLFSPAALASLPNVTRPSRYTRADNIPDVDENDQDANGQRPTVRDYHAINTLPPQVRVPKKIKTPIKVESKVWFANERTWVAWLNLSVLLATLALALFNASKDNIARDFAYAYAAISIGVMVYGYVLYQHRLTMIQRRDPGHFDALAGPVIVSLLLFFAILANFIIRVRELQQKNIPIPGTDLIAALRSYGYAGTKNVVLSNSTA</sequence>
<name>A0A0D0BYY7_9AGAR</name>
<evidence type="ECO:0000256" key="3">
    <source>
        <dbReference type="ARBA" id="ARBA00022989"/>
    </source>
</evidence>
<evidence type="ECO:0000256" key="4">
    <source>
        <dbReference type="ARBA" id="ARBA00023136"/>
    </source>
</evidence>
<reference evidence="8 9" key="1">
    <citation type="submission" date="2014-04" db="EMBL/GenBank/DDBJ databases">
        <title>Evolutionary Origins and Diversification of the Mycorrhizal Mutualists.</title>
        <authorList>
            <consortium name="DOE Joint Genome Institute"/>
            <consortium name="Mycorrhizal Genomics Consortium"/>
            <person name="Kohler A."/>
            <person name="Kuo A."/>
            <person name="Nagy L.G."/>
            <person name="Floudas D."/>
            <person name="Copeland A."/>
            <person name="Barry K.W."/>
            <person name="Cichocki N."/>
            <person name="Veneault-Fourrey C."/>
            <person name="LaButti K."/>
            <person name="Lindquist E.A."/>
            <person name="Lipzen A."/>
            <person name="Lundell T."/>
            <person name="Morin E."/>
            <person name="Murat C."/>
            <person name="Riley R."/>
            <person name="Ohm R."/>
            <person name="Sun H."/>
            <person name="Tunlid A."/>
            <person name="Henrissat B."/>
            <person name="Grigoriev I.V."/>
            <person name="Hibbett D.S."/>
            <person name="Martin F."/>
        </authorList>
    </citation>
    <scope>NUCLEOTIDE SEQUENCE [LARGE SCALE GENOMIC DNA]</scope>
    <source>
        <strain evidence="8 9">FD-317 M1</strain>
    </source>
</reference>
<dbReference type="GO" id="GO:0012505">
    <property type="term" value="C:endomembrane system"/>
    <property type="evidence" value="ECO:0007669"/>
    <property type="project" value="UniProtKB-SubCell"/>
</dbReference>
<dbReference type="InterPro" id="IPR051572">
    <property type="entry name" value="VTC_Complex_Subunit"/>
</dbReference>
<feature type="transmembrane region" description="Helical" evidence="6">
    <location>
        <begin position="145"/>
        <end position="161"/>
    </location>
</feature>
<dbReference type="GO" id="GO:0000329">
    <property type="term" value="C:fungal-type vacuole membrane"/>
    <property type="evidence" value="ECO:0007669"/>
    <property type="project" value="TreeGrafter"/>
</dbReference>
<dbReference type="EMBL" id="KN834809">
    <property type="protein sequence ID" value="KIK55099.1"/>
    <property type="molecule type" value="Genomic_DNA"/>
</dbReference>
<keyword evidence="9" id="KW-1185">Reference proteome</keyword>
<evidence type="ECO:0000256" key="2">
    <source>
        <dbReference type="ARBA" id="ARBA00022692"/>
    </source>
</evidence>
<dbReference type="Pfam" id="PF02656">
    <property type="entry name" value="DUF202"/>
    <property type="match status" value="1"/>
</dbReference>
<feature type="transmembrane region" description="Helical" evidence="6">
    <location>
        <begin position="181"/>
        <end position="201"/>
    </location>
</feature>
<evidence type="ECO:0000256" key="6">
    <source>
        <dbReference type="SAM" id="Phobius"/>
    </source>
</evidence>
<organism evidence="8 9">
    <name type="scientific">Collybiopsis luxurians FD-317 M1</name>
    <dbReference type="NCBI Taxonomy" id="944289"/>
    <lineage>
        <taxon>Eukaryota</taxon>
        <taxon>Fungi</taxon>
        <taxon>Dikarya</taxon>
        <taxon>Basidiomycota</taxon>
        <taxon>Agaricomycotina</taxon>
        <taxon>Agaricomycetes</taxon>
        <taxon>Agaricomycetidae</taxon>
        <taxon>Agaricales</taxon>
        <taxon>Marasmiineae</taxon>
        <taxon>Omphalotaceae</taxon>
        <taxon>Collybiopsis</taxon>
        <taxon>Collybiopsis luxurians</taxon>
    </lineage>
</organism>
<comment type="subcellular location">
    <subcellularLocation>
        <location evidence="1">Endomembrane system</location>
        <topology evidence="1">Multi-pass membrane protein</topology>
    </subcellularLocation>
</comment>
<feature type="domain" description="DUF202" evidence="7">
    <location>
        <begin position="106"/>
        <end position="168"/>
    </location>
</feature>
<dbReference type="HOGENOM" id="CLU_079971_1_1_1"/>
<dbReference type="InterPro" id="IPR003807">
    <property type="entry name" value="DUF202"/>
</dbReference>
<dbReference type="PANTHER" id="PTHR46140:SF2">
    <property type="entry name" value="VACUOLAR TRANSPORTER CHAPERONE 3 COMPLEX SUBUNIT 3-RELATED"/>
    <property type="match status" value="1"/>
</dbReference>
<evidence type="ECO:0000313" key="9">
    <source>
        <dbReference type="Proteomes" id="UP000053593"/>
    </source>
</evidence>
<keyword evidence="2 6" id="KW-0812">Transmembrane</keyword>
<accession>A0A0D0BYY7</accession>
<keyword evidence="3 6" id="KW-1133">Transmembrane helix</keyword>
<dbReference type="AlphaFoldDB" id="A0A0D0BYY7"/>
<keyword evidence="4 6" id="KW-0472">Membrane</keyword>
<evidence type="ECO:0000256" key="5">
    <source>
        <dbReference type="SAM" id="MobiDB-lite"/>
    </source>
</evidence>
<gene>
    <name evidence="8" type="ORF">GYMLUDRAFT_48048</name>
</gene>
<dbReference type="GO" id="GO:0033254">
    <property type="term" value="C:vacuolar transporter chaperone complex"/>
    <property type="evidence" value="ECO:0007669"/>
    <property type="project" value="TreeGrafter"/>
</dbReference>
<feature type="region of interest" description="Disordered" evidence="5">
    <location>
        <begin position="54"/>
        <end position="75"/>
    </location>
</feature>
<dbReference type="OrthoDB" id="2243669at2759"/>
<protein>
    <recommendedName>
        <fullName evidence="7">DUF202 domain-containing protein</fullName>
    </recommendedName>
</protein>
<evidence type="ECO:0000313" key="8">
    <source>
        <dbReference type="EMBL" id="KIK55099.1"/>
    </source>
</evidence>